<dbReference type="Gene3D" id="3.40.50.11610">
    <property type="entry name" value="Multifunctional 2-oxoglutarate metabolism enzyme, C-terminal domain"/>
    <property type="match status" value="1"/>
</dbReference>
<dbReference type="InterPro" id="IPR031717">
    <property type="entry name" value="ODO-1/KGD_C"/>
</dbReference>
<dbReference type="InterPro" id="IPR011603">
    <property type="entry name" value="2oxoglutarate_DH_E1"/>
</dbReference>
<evidence type="ECO:0000256" key="1">
    <source>
        <dbReference type="ARBA" id="ARBA00001946"/>
    </source>
</evidence>
<dbReference type="InterPro" id="IPR029061">
    <property type="entry name" value="THDP-binding"/>
</dbReference>
<comment type="cofactor">
    <cofactor evidence="2">
        <name>thiamine diphosphate</name>
        <dbReference type="ChEBI" id="CHEBI:58937"/>
    </cofactor>
</comment>
<protein>
    <submittedName>
        <fullName evidence="14">Multifunctional oxoglutarate decarboxylase/oxoglutarate dehydrogenase thiamine pyrophosphate-binding subunit/dihydrolipoyllysine-residue succinyltransferase subunit</fullName>
        <ecNumber evidence="14">4.1.1.71</ecNumber>
    </submittedName>
</protein>
<dbReference type="PANTHER" id="PTHR23152:SF4">
    <property type="entry name" value="2-OXOADIPATE DEHYDROGENASE COMPLEX COMPONENT E1"/>
    <property type="match status" value="1"/>
</dbReference>
<dbReference type="NCBIfam" id="NF006914">
    <property type="entry name" value="PRK09404.1"/>
    <property type="match status" value="1"/>
</dbReference>
<feature type="compositionally biased region" description="Polar residues" evidence="12">
    <location>
        <begin position="129"/>
        <end position="140"/>
    </location>
</feature>
<dbReference type="SUPFAM" id="SSF52777">
    <property type="entry name" value="CoA-dependent acyltransferases"/>
    <property type="match status" value="1"/>
</dbReference>
<dbReference type="Pfam" id="PF16870">
    <property type="entry name" value="OxoGdeHyase_C"/>
    <property type="match status" value="1"/>
</dbReference>
<evidence type="ECO:0000256" key="2">
    <source>
        <dbReference type="ARBA" id="ARBA00001964"/>
    </source>
</evidence>
<accession>A0ABV9RIG9</accession>
<evidence type="ECO:0000256" key="12">
    <source>
        <dbReference type="SAM" id="MobiDB-lite"/>
    </source>
</evidence>
<evidence type="ECO:0000256" key="9">
    <source>
        <dbReference type="ARBA" id="ARBA00023268"/>
    </source>
</evidence>
<dbReference type="EC" id="4.1.1.71" evidence="14"/>
<keyword evidence="8" id="KW-0786">Thiamine pyrophosphate</keyword>
<dbReference type="Pfam" id="PF00198">
    <property type="entry name" value="2-oxoacid_dh"/>
    <property type="match status" value="1"/>
</dbReference>
<dbReference type="InterPro" id="IPR001017">
    <property type="entry name" value="DH_E1"/>
</dbReference>
<dbReference type="InterPro" id="IPR032106">
    <property type="entry name" value="2-oxogl_dehyd_N"/>
</dbReference>
<organism evidence="14 15">
    <name type="scientific">Actinomycetospora chibensis</name>
    <dbReference type="NCBI Taxonomy" id="663606"/>
    <lineage>
        <taxon>Bacteria</taxon>
        <taxon>Bacillati</taxon>
        <taxon>Actinomycetota</taxon>
        <taxon>Actinomycetes</taxon>
        <taxon>Pseudonocardiales</taxon>
        <taxon>Pseudonocardiaceae</taxon>
        <taxon>Actinomycetospora</taxon>
    </lineage>
</organism>
<evidence type="ECO:0000256" key="10">
    <source>
        <dbReference type="ARBA" id="ARBA00051911"/>
    </source>
</evidence>
<evidence type="ECO:0000256" key="6">
    <source>
        <dbReference type="ARBA" id="ARBA00022842"/>
    </source>
</evidence>
<evidence type="ECO:0000256" key="11">
    <source>
        <dbReference type="ARBA" id="ARBA00052761"/>
    </source>
</evidence>
<reference evidence="15" key="1">
    <citation type="journal article" date="2019" name="Int. J. Syst. Evol. Microbiol.">
        <title>The Global Catalogue of Microorganisms (GCM) 10K type strain sequencing project: providing services to taxonomists for standard genome sequencing and annotation.</title>
        <authorList>
            <consortium name="The Broad Institute Genomics Platform"/>
            <consortium name="The Broad Institute Genome Sequencing Center for Infectious Disease"/>
            <person name="Wu L."/>
            <person name="Ma J."/>
        </authorList>
    </citation>
    <scope>NUCLEOTIDE SEQUENCE [LARGE SCALE GENOMIC DNA]</scope>
    <source>
        <strain evidence="15">CCUG 50347</strain>
    </source>
</reference>
<dbReference type="SMART" id="SM00861">
    <property type="entry name" value="Transket_pyr"/>
    <property type="match status" value="1"/>
</dbReference>
<keyword evidence="7" id="KW-0560">Oxidoreductase</keyword>
<comment type="catalytic activity">
    <reaction evidence="10">
        <text>N(6)-[(R)-lipoyl]-L-lysyl-[protein] + 2-oxoglutarate + H(+) = N(6)-[(R)-S(8)-succinyldihydrolipoyl]-L-lysyl-[protein] + CO2</text>
        <dbReference type="Rhea" id="RHEA:12188"/>
        <dbReference type="Rhea" id="RHEA-COMP:10474"/>
        <dbReference type="Rhea" id="RHEA-COMP:20092"/>
        <dbReference type="ChEBI" id="CHEBI:15378"/>
        <dbReference type="ChEBI" id="CHEBI:16526"/>
        <dbReference type="ChEBI" id="CHEBI:16810"/>
        <dbReference type="ChEBI" id="CHEBI:83099"/>
        <dbReference type="ChEBI" id="CHEBI:83120"/>
        <dbReference type="EC" id="1.2.4.2"/>
    </reaction>
</comment>
<dbReference type="InterPro" id="IPR023213">
    <property type="entry name" value="CAT-like_dom_sf"/>
</dbReference>
<keyword evidence="14" id="KW-0456">Lyase</keyword>
<keyword evidence="9" id="KW-0511">Multifunctional enzyme</keyword>
<evidence type="ECO:0000256" key="4">
    <source>
        <dbReference type="ARBA" id="ARBA00022532"/>
    </source>
</evidence>
<name>A0ABV9RIG9_9PSEU</name>
<comment type="caution">
    <text evidence="14">The sequence shown here is derived from an EMBL/GenBank/DDBJ whole genome shotgun (WGS) entry which is preliminary data.</text>
</comment>
<proteinExistence type="predicted"/>
<evidence type="ECO:0000313" key="14">
    <source>
        <dbReference type="EMBL" id="MFC4833520.1"/>
    </source>
</evidence>
<dbReference type="Pfam" id="PF16078">
    <property type="entry name" value="2-oxogl_dehyd_N"/>
    <property type="match status" value="1"/>
</dbReference>
<evidence type="ECO:0000256" key="8">
    <source>
        <dbReference type="ARBA" id="ARBA00023052"/>
    </source>
</evidence>
<keyword evidence="4" id="KW-0816">Tricarboxylic acid cycle</keyword>
<dbReference type="Pfam" id="PF02779">
    <property type="entry name" value="Transket_pyr"/>
    <property type="match status" value="1"/>
</dbReference>
<dbReference type="EMBL" id="JBHSIM010000029">
    <property type="protein sequence ID" value="MFC4833520.1"/>
    <property type="molecule type" value="Genomic_DNA"/>
</dbReference>
<dbReference type="Gene3D" id="3.40.50.12470">
    <property type="match status" value="1"/>
</dbReference>
<feature type="region of interest" description="Disordered" evidence="12">
    <location>
        <begin position="42"/>
        <end position="167"/>
    </location>
</feature>
<dbReference type="InterPro" id="IPR005475">
    <property type="entry name" value="Transketolase-like_Pyr-bd"/>
</dbReference>
<dbReference type="GO" id="GO:0008683">
    <property type="term" value="F:2-oxoglutarate decarboxylase activity"/>
    <property type="evidence" value="ECO:0007669"/>
    <property type="project" value="UniProtKB-EC"/>
</dbReference>
<dbReference type="SUPFAM" id="SSF52518">
    <property type="entry name" value="Thiamin diphosphate-binding fold (THDP-binding)"/>
    <property type="match status" value="2"/>
</dbReference>
<dbReference type="NCBIfam" id="TIGR00239">
    <property type="entry name" value="2oxo_dh_E1"/>
    <property type="match status" value="1"/>
</dbReference>
<dbReference type="Proteomes" id="UP001595909">
    <property type="component" value="Unassembled WGS sequence"/>
</dbReference>
<dbReference type="Gene3D" id="1.10.287.1150">
    <property type="entry name" value="TPP helical domain"/>
    <property type="match status" value="1"/>
</dbReference>
<dbReference type="Gene3D" id="3.30.559.10">
    <property type="entry name" value="Chloramphenicol acetyltransferase-like domain"/>
    <property type="match status" value="1"/>
</dbReference>
<dbReference type="PANTHER" id="PTHR23152">
    <property type="entry name" value="2-OXOGLUTARATE DEHYDROGENASE"/>
    <property type="match status" value="1"/>
</dbReference>
<comment type="cofactor">
    <cofactor evidence="1">
        <name>Mg(2+)</name>
        <dbReference type="ChEBI" id="CHEBI:18420"/>
    </cofactor>
</comment>
<evidence type="ECO:0000256" key="7">
    <source>
        <dbReference type="ARBA" id="ARBA00023002"/>
    </source>
</evidence>
<feature type="compositionally biased region" description="Low complexity" evidence="12">
    <location>
        <begin position="91"/>
        <end position="127"/>
    </location>
</feature>
<evidence type="ECO:0000313" key="15">
    <source>
        <dbReference type="Proteomes" id="UP001595909"/>
    </source>
</evidence>
<keyword evidence="6" id="KW-0460">Magnesium</keyword>
<feature type="domain" description="Transketolase-like pyrimidine-binding" evidence="13">
    <location>
        <begin position="939"/>
        <end position="1132"/>
    </location>
</feature>
<evidence type="ECO:0000256" key="5">
    <source>
        <dbReference type="ARBA" id="ARBA00022723"/>
    </source>
</evidence>
<keyword evidence="5" id="KW-0479">Metal-binding</keyword>
<dbReference type="InterPro" id="IPR001078">
    <property type="entry name" value="2-oxoacid_DH_actylTfrase"/>
</dbReference>
<sequence length="1284" mass="139790">MSSSSPTAQFGPNEWLVDEMYQRYLADPSSVDKAWHEFFADYAPADSQSDGAEQQPGDADQQTDHADTAPAGDGATAAPASAPSGGGNGQGSTSSASSSQDAPRSSANGSAPAGSTTGTGSPSAPSTDGARTTSSRSGETPSKPPAGTTSPAKAAQPGAGTDADQTTKPLRGAANAIAKNMTASLQLPTATSVRAVPAKLLADNRIVINNHLRRSRGGKVSFTHLLGYAMVRALADFPNMNRHYGEDDKGKPAVVDPGHVNLGLAMDLPGKDGSRTLVVVALKGTENMSFAQFWASYEEMVRKARNNALTGEDFSGVTISLTNPGTIGTNHSVPRLTVGQGTIVGVGAMEYPAEFQGASEEKLADMGISKIITLTSTYDHRIIQGAESGDFLRRIHHLVLGEDGFYDDIFASLRIPYEPIRWRQDLPSSQIDRTARIIELIDAYRTRGHLMADTDPLSHPQRKHPDLDIASHGLTLWDLDREFPVDGFAGRDCLKLRDVLGVLRDSYCRTIGIEYMHILDPEKRDWLQERIERPHEKVPVAEQKYILSKLNAAEAFEAFLQTKYVGQKRFSLEGAETVIPLLDAVLDTAAAHEMDEVVVGMPHRGRLNVLANIVGKPVSQIFREFEGNLDPGQAHGSGDVKYHLGAEGKFFRMFGDGETTVSLTSNPSHLEAVDPVMQGIVRAKQDVLDKGPEGFTVLPVALHGDAAFAGQGVVAETLNLALLRGYRTGGTVHVIVNNQVGFTTAPEHTRSTHYCTDVAKMIDAPVFHVNGDDPEACVWVARLAVEFRERWNSDVVIDMICYRRRGHNEGDDPSMTQPEMYDVIDAKRSVRKTYTESLIGRGDISLDEAEHALRDYGSQLEHVFNEVRELEKADPEPSPSVEWEQAVPNSLQTAVPLEVIQRIARAHTELPEGFAVHPRVKPVLERRGKAAATDTEEGIDWAYAELLAWGSLLIDGKLVRLSGQDSRRGTFVQRHSVIIDRHNGEEYVPLRNLTADQGKFMPYDSALSEFAAVGFEYGYSVANHNALVLWEAQFGDFVNGAQSIIDEFISSGEAKWGQTSDVVLLLPHGHEGQGPDHTSGRIERFLTLCAEGSMTVAVPSSPSNYFHLLRRHASDGVRRPLVVFTPKSMLRNKAAVSPVEDFTSGGYRPILDDPAFASGDTDGVSRVLLCAGKIYYELVAAREKAGRANDIAIVRMEQLYPLATEELTAVLDRYPNAGDIRWVQEEPANQGAWPFLGLWLPERMNGRLPHLTRVSRRRMAAPAAGVAKVHEVEQKALIAEALAD</sequence>
<evidence type="ECO:0000256" key="3">
    <source>
        <dbReference type="ARBA" id="ARBA00004813"/>
    </source>
</evidence>
<feature type="compositionally biased region" description="Low complexity" evidence="12">
    <location>
        <begin position="68"/>
        <end position="83"/>
    </location>
</feature>
<evidence type="ECO:0000259" key="13">
    <source>
        <dbReference type="SMART" id="SM00861"/>
    </source>
</evidence>
<comment type="pathway">
    <text evidence="3">Carbohydrate metabolism; tricarboxylic acid cycle; succinyl-CoA from 2-oxoglutarate (dehydrogenase route): step 1/1.</text>
</comment>
<dbReference type="Pfam" id="PF00676">
    <property type="entry name" value="E1_dh"/>
    <property type="match status" value="1"/>
</dbReference>
<dbReference type="InterPro" id="IPR042179">
    <property type="entry name" value="KGD_C_sf"/>
</dbReference>
<comment type="catalytic activity">
    <reaction evidence="11">
        <text>N(6)-[(R)-dihydrolipoyl]-L-lysyl-[protein] + succinyl-CoA = N(6)-[(R)-S(8)-succinyldihydrolipoyl]-L-lysyl-[protein] + CoA</text>
        <dbReference type="Rhea" id="RHEA:15213"/>
        <dbReference type="Rhea" id="RHEA-COMP:10475"/>
        <dbReference type="Rhea" id="RHEA-COMP:20092"/>
        <dbReference type="ChEBI" id="CHEBI:57287"/>
        <dbReference type="ChEBI" id="CHEBI:57292"/>
        <dbReference type="ChEBI" id="CHEBI:83100"/>
        <dbReference type="ChEBI" id="CHEBI:83120"/>
        <dbReference type="EC" id="2.3.1.61"/>
    </reaction>
</comment>
<keyword evidence="15" id="KW-1185">Reference proteome</keyword>
<dbReference type="Gene3D" id="3.40.50.970">
    <property type="match status" value="1"/>
</dbReference>
<dbReference type="NCBIfam" id="NF008907">
    <property type="entry name" value="PRK12270.1"/>
    <property type="match status" value="1"/>
</dbReference>
<gene>
    <name evidence="14" type="ORF">ACFPEL_13995</name>
</gene>
<dbReference type="CDD" id="cd02016">
    <property type="entry name" value="TPP_E1_OGDC_like"/>
    <property type="match status" value="1"/>
</dbReference>